<protein>
    <submittedName>
        <fullName evidence="4">Aminotransferase class V-fold PLP-dependent enzyme</fullName>
    </submittedName>
</protein>
<dbReference type="Pfam" id="PF00266">
    <property type="entry name" value="Aminotran_5"/>
    <property type="match status" value="1"/>
</dbReference>
<dbReference type="PANTHER" id="PTHR32328:SF0">
    <property type="entry name" value="L-SERYL-TRNA(SEC) SELENIUM TRANSFERASE"/>
    <property type="match status" value="1"/>
</dbReference>
<evidence type="ECO:0000259" key="3">
    <source>
        <dbReference type="Pfam" id="PF00266"/>
    </source>
</evidence>
<dbReference type="EMBL" id="BAAANY010000031">
    <property type="protein sequence ID" value="GAA1706115.1"/>
    <property type="molecule type" value="Genomic_DNA"/>
</dbReference>
<organism evidence="4 5">
    <name type="scientific">Fodinicola feengrottensis</name>
    <dbReference type="NCBI Taxonomy" id="435914"/>
    <lineage>
        <taxon>Bacteria</taxon>
        <taxon>Bacillati</taxon>
        <taxon>Actinomycetota</taxon>
        <taxon>Actinomycetes</taxon>
        <taxon>Mycobacteriales</taxon>
        <taxon>Fodinicola</taxon>
    </lineage>
</organism>
<sequence>MTAPADRYVNEAYASLGLRPVVNAAATLTKLGGSLVAPPVLPAMAAASRNFVDVFELHRAVGQRLAKVTGNEAALVSSGAAALLTLAVIGCVSGPKGGPNPVAIEDLPYLDKTGEKTVIIYGSQRNAYDYAVRQVGVRIVEVGPEPDELAAAIDERTACVLWFAGAHFSAGALPIEQVVDIAHRAGVPVVVDGAAQVPPISSLWHFTAEVGADAAVFSGGKGLRGPQSTGLMVGKGWLIEAARANGAPNHSLGRGMKVGKEELLGLLAAVEWSLQQDEPALLAAYETSVQKWIAGLSGLPGIEVERGYPSEAGQPHGRAMVHIGPASGWDRDSLVEALWSADPHIAVGAVDPDVIALNPQTLQNGEDELVLSELRRLLESRRR</sequence>
<evidence type="ECO:0000256" key="2">
    <source>
        <dbReference type="ARBA" id="ARBA00022898"/>
    </source>
</evidence>
<reference evidence="4 5" key="1">
    <citation type="journal article" date="2019" name="Int. J. Syst. Evol. Microbiol.">
        <title>The Global Catalogue of Microorganisms (GCM) 10K type strain sequencing project: providing services to taxonomists for standard genome sequencing and annotation.</title>
        <authorList>
            <consortium name="The Broad Institute Genomics Platform"/>
            <consortium name="The Broad Institute Genome Sequencing Center for Infectious Disease"/>
            <person name="Wu L."/>
            <person name="Ma J."/>
        </authorList>
    </citation>
    <scope>NUCLEOTIDE SEQUENCE [LARGE SCALE GENOMIC DNA]</scope>
    <source>
        <strain evidence="4 5">JCM 14718</strain>
    </source>
</reference>
<evidence type="ECO:0000256" key="1">
    <source>
        <dbReference type="ARBA" id="ARBA00001933"/>
    </source>
</evidence>
<keyword evidence="4" id="KW-0032">Aminotransferase</keyword>
<keyword evidence="4" id="KW-0808">Transferase</keyword>
<dbReference type="InterPro" id="IPR015421">
    <property type="entry name" value="PyrdxlP-dep_Trfase_major"/>
</dbReference>
<feature type="domain" description="Aminotransferase class V" evidence="3">
    <location>
        <begin position="144"/>
        <end position="242"/>
    </location>
</feature>
<dbReference type="SUPFAM" id="SSF53383">
    <property type="entry name" value="PLP-dependent transferases"/>
    <property type="match status" value="1"/>
</dbReference>
<keyword evidence="5" id="KW-1185">Reference proteome</keyword>
<name>A0ABN2IJA4_9ACTN</name>
<dbReference type="GO" id="GO:0008483">
    <property type="term" value="F:transaminase activity"/>
    <property type="evidence" value="ECO:0007669"/>
    <property type="project" value="UniProtKB-KW"/>
</dbReference>
<comment type="cofactor">
    <cofactor evidence="1">
        <name>pyridoxal 5'-phosphate</name>
        <dbReference type="ChEBI" id="CHEBI:597326"/>
    </cofactor>
</comment>
<dbReference type="PANTHER" id="PTHR32328">
    <property type="entry name" value="L-SERYL-TRNA(SEC) SELENIUM TRANSFERASE"/>
    <property type="match status" value="1"/>
</dbReference>
<gene>
    <name evidence="4" type="ORF">GCM10009765_64430</name>
</gene>
<accession>A0ABN2IJA4</accession>
<dbReference type="RefSeq" id="WP_163572720.1">
    <property type="nucleotide sequence ID" value="NZ_BAAANY010000031.1"/>
</dbReference>
<dbReference type="InterPro" id="IPR015424">
    <property type="entry name" value="PyrdxlP-dep_Trfase"/>
</dbReference>
<keyword evidence="2" id="KW-0663">Pyridoxal phosphate</keyword>
<proteinExistence type="predicted"/>
<dbReference type="Proteomes" id="UP001500618">
    <property type="component" value="Unassembled WGS sequence"/>
</dbReference>
<dbReference type="Gene3D" id="3.40.640.10">
    <property type="entry name" value="Type I PLP-dependent aspartate aminotransferase-like (Major domain)"/>
    <property type="match status" value="1"/>
</dbReference>
<comment type="caution">
    <text evidence="4">The sequence shown here is derived from an EMBL/GenBank/DDBJ whole genome shotgun (WGS) entry which is preliminary data.</text>
</comment>
<evidence type="ECO:0000313" key="5">
    <source>
        <dbReference type="Proteomes" id="UP001500618"/>
    </source>
</evidence>
<evidence type="ECO:0000313" key="4">
    <source>
        <dbReference type="EMBL" id="GAA1706115.1"/>
    </source>
</evidence>
<dbReference type="InterPro" id="IPR000192">
    <property type="entry name" value="Aminotrans_V_dom"/>
</dbReference>